<dbReference type="RefSeq" id="WP_379593985.1">
    <property type="nucleotide sequence ID" value="NZ_JBHTKK010000029.1"/>
</dbReference>
<feature type="transmembrane region" description="Helical" evidence="1">
    <location>
        <begin position="36"/>
        <end position="55"/>
    </location>
</feature>
<organism evidence="2 3">
    <name type="scientific">Oceanobacillus locisalsi</name>
    <dbReference type="NCBI Taxonomy" id="546107"/>
    <lineage>
        <taxon>Bacteria</taxon>
        <taxon>Bacillati</taxon>
        <taxon>Bacillota</taxon>
        <taxon>Bacilli</taxon>
        <taxon>Bacillales</taxon>
        <taxon>Bacillaceae</taxon>
        <taxon>Oceanobacillus</taxon>
    </lineage>
</organism>
<keyword evidence="1" id="KW-0472">Membrane</keyword>
<dbReference type="Proteomes" id="UP001597041">
    <property type="component" value="Unassembled WGS sequence"/>
</dbReference>
<keyword evidence="3" id="KW-1185">Reference proteome</keyword>
<protein>
    <submittedName>
        <fullName evidence="2">Uncharacterized protein</fullName>
    </submittedName>
</protein>
<keyword evidence="1" id="KW-0812">Transmembrane</keyword>
<feature type="transmembrane region" description="Helical" evidence="1">
    <location>
        <begin position="7"/>
        <end position="30"/>
    </location>
</feature>
<evidence type="ECO:0000256" key="1">
    <source>
        <dbReference type="SAM" id="Phobius"/>
    </source>
</evidence>
<evidence type="ECO:0000313" key="3">
    <source>
        <dbReference type="Proteomes" id="UP001597041"/>
    </source>
</evidence>
<dbReference type="EMBL" id="JBHTKK010000029">
    <property type="protein sequence ID" value="MFD1067828.1"/>
    <property type="molecule type" value="Genomic_DNA"/>
</dbReference>
<accession>A0ABW3NL70</accession>
<gene>
    <name evidence="2" type="ORF">ACFQ19_17610</name>
</gene>
<reference evidence="3" key="1">
    <citation type="journal article" date="2019" name="Int. J. Syst. Evol. Microbiol.">
        <title>The Global Catalogue of Microorganisms (GCM) 10K type strain sequencing project: providing services to taxonomists for standard genome sequencing and annotation.</title>
        <authorList>
            <consortium name="The Broad Institute Genomics Platform"/>
            <consortium name="The Broad Institute Genome Sequencing Center for Infectious Disease"/>
            <person name="Wu L."/>
            <person name="Ma J."/>
        </authorList>
    </citation>
    <scope>NUCLEOTIDE SEQUENCE [LARGE SCALE GENOMIC DNA]</scope>
    <source>
        <strain evidence="3">CCUG 56608</strain>
    </source>
</reference>
<evidence type="ECO:0000313" key="2">
    <source>
        <dbReference type="EMBL" id="MFD1067828.1"/>
    </source>
</evidence>
<sequence>MNTANRVMYIIWVIYLALIFTILMVNNYSVSDTPEILFPAIFMGLAILFLIQGIINMNQNKKIGTIRVIILNYSYLQIKESN</sequence>
<comment type="caution">
    <text evidence="2">The sequence shown here is derived from an EMBL/GenBank/DDBJ whole genome shotgun (WGS) entry which is preliminary data.</text>
</comment>
<keyword evidence="1" id="KW-1133">Transmembrane helix</keyword>
<name>A0ABW3NL70_9BACI</name>
<proteinExistence type="predicted"/>